<dbReference type="Gene3D" id="3.30.1240.10">
    <property type="match status" value="1"/>
</dbReference>
<dbReference type="PROSITE" id="PS01229">
    <property type="entry name" value="COF_2"/>
    <property type="match status" value="1"/>
</dbReference>
<dbReference type="RefSeq" id="WP_009299169.1">
    <property type="nucleotide sequence ID" value="NZ_CACRUA010000026.1"/>
</dbReference>
<dbReference type="InterPro" id="IPR023214">
    <property type="entry name" value="HAD_sf"/>
</dbReference>
<dbReference type="NCBIfam" id="TIGR00099">
    <property type="entry name" value="Cof-subfamily"/>
    <property type="match status" value="1"/>
</dbReference>
<dbReference type="SFLD" id="SFLDS00003">
    <property type="entry name" value="Haloacid_Dehalogenase"/>
    <property type="match status" value="1"/>
</dbReference>
<dbReference type="SFLD" id="SFLDG01144">
    <property type="entry name" value="C2.B.4:_PGP_Like"/>
    <property type="match status" value="1"/>
</dbReference>
<reference evidence="1" key="1">
    <citation type="submission" date="2019-11" db="EMBL/GenBank/DDBJ databases">
        <authorList>
            <person name="Feng L."/>
        </authorList>
    </citation>
    <scope>NUCLEOTIDE SEQUENCE</scope>
    <source>
        <strain evidence="1">CsymbiosumLFYP84</strain>
    </source>
</reference>
<dbReference type="InterPro" id="IPR000150">
    <property type="entry name" value="Cof"/>
</dbReference>
<dbReference type="GO" id="GO:0000287">
    <property type="term" value="F:magnesium ion binding"/>
    <property type="evidence" value="ECO:0007669"/>
    <property type="project" value="TreeGrafter"/>
</dbReference>
<dbReference type="PANTHER" id="PTHR10000:SF8">
    <property type="entry name" value="HAD SUPERFAMILY HYDROLASE-LIKE, TYPE 3"/>
    <property type="match status" value="1"/>
</dbReference>
<dbReference type="EC" id="3.1.3.23" evidence="1"/>
<dbReference type="SUPFAM" id="SSF56784">
    <property type="entry name" value="HAD-like"/>
    <property type="match status" value="1"/>
</dbReference>
<dbReference type="AlphaFoldDB" id="A0A6N3ESS0"/>
<dbReference type="Gene3D" id="3.40.50.1000">
    <property type="entry name" value="HAD superfamily/HAD-like"/>
    <property type="match status" value="1"/>
</dbReference>
<evidence type="ECO:0000313" key="1">
    <source>
        <dbReference type="EMBL" id="VYU44170.1"/>
    </source>
</evidence>
<dbReference type="GO" id="GO:0050308">
    <property type="term" value="F:sugar-phosphatase activity"/>
    <property type="evidence" value="ECO:0007669"/>
    <property type="project" value="UniProtKB-EC"/>
</dbReference>
<dbReference type="CDD" id="cd07516">
    <property type="entry name" value="HAD_Pase"/>
    <property type="match status" value="1"/>
</dbReference>
<keyword evidence="1" id="KW-0378">Hydrolase</keyword>
<name>A0A6N3ESS0_CLOSY</name>
<dbReference type="InterPro" id="IPR036412">
    <property type="entry name" value="HAD-like_sf"/>
</dbReference>
<organism evidence="1">
    <name type="scientific">Clostridium symbiosum</name>
    <name type="common">Bacteroides symbiosus</name>
    <dbReference type="NCBI Taxonomy" id="1512"/>
    <lineage>
        <taxon>Bacteria</taxon>
        <taxon>Bacillati</taxon>
        <taxon>Bacillota</taxon>
        <taxon>Clostridia</taxon>
        <taxon>Lachnospirales</taxon>
        <taxon>Lachnospiraceae</taxon>
        <taxon>Otoolea</taxon>
    </lineage>
</organism>
<dbReference type="GO" id="GO:0005829">
    <property type="term" value="C:cytosol"/>
    <property type="evidence" value="ECO:0007669"/>
    <property type="project" value="TreeGrafter"/>
</dbReference>
<dbReference type="InterPro" id="IPR006379">
    <property type="entry name" value="HAD-SF_hydro_IIB"/>
</dbReference>
<sequence>MENYEIIVLDLDGTLTNRDKVITPKTKKALMEIQERGKKIVLASGRPTDGVMPLARELRLEKYGSYILSFNGGMITNCRTGEVVFSRLLPVEANAKIIGLAEEERVTILTYDGHTLITNDAESPYSKLENKINSMEVRQIDDLKSYVTYPVPKFLMMDDGDYLAMVEPRVKAAMGKNFSIYRSEPFFLEILPRGIDKAQSLARLLEILGLDKERMIACGDGYNDLTMIKFAGLGVAMENAVLPVRKAADYITMSNNDDGIAHVVEKFMLH</sequence>
<dbReference type="Pfam" id="PF08282">
    <property type="entry name" value="Hydrolase_3"/>
    <property type="match status" value="1"/>
</dbReference>
<dbReference type="EMBL" id="CACRUA010000026">
    <property type="protein sequence ID" value="VYU44170.1"/>
    <property type="molecule type" value="Genomic_DNA"/>
</dbReference>
<dbReference type="SFLD" id="SFLDG01140">
    <property type="entry name" value="C2.B:_Phosphomannomutase_and_P"/>
    <property type="match status" value="1"/>
</dbReference>
<dbReference type="PANTHER" id="PTHR10000">
    <property type="entry name" value="PHOSPHOSERINE PHOSPHATASE"/>
    <property type="match status" value="1"/>
</dbReference>
<accession>A0A6N3ESS0</accession>
<protein>
    <submittedName>
        <fullName evidence="1">Sugar phosphatase YidA</fullName>
        <ecNumber evidence="1">3.1.3.23</ecNumber>
    </submittedName>
</protein>
<proteinExistence type="predicted"/>
<dbReference type="NCBIfam" id="TIGR01484">
    <property type="entry name" value="HAD-SF-IIB"/>
    <property type="match status" value="1"/>
</dbReference>
<gene>
    <name evidence="1" type="primary">yidA</name>
    <name evidence="1" type="ORF">CSLFYP84_02260</name>
</gene>